<dbReference type="EMBL" id="BAGZ01000016">
    <property type="protein sequence ID" value="GAB78589.1"/>
    <property type="molecule type" value="Genomic_DNA"/>
</dbReference>
<dbReference type="STRING" id="100225.SAMN05421595_2239"/>
<dbReference type="PANTHER" id="PTHR43442:SF3">
    <property type="entry name" value="GLUCONOKINASE-RELATED"/>
    <property type="match status" value="1"/>
</dbReference>
<dbReference type="GO" id="GO:0005524">
    <property type="term" value="F:ATP binding"/>
    <property type="evidence" value="ECO:0007669"/>
    <property type="project" value="UniProtKB-KW"/>
</dbReference>
<dbReference type="FunFam" id="3.40.50.300:FF:000522">
    <property type="entry name" value="Gluconokinase"/>
    <property type="match status" value="1"/>
</dbReference>
<evidence type="ECO:0000256" key="9">
    <source>
        <dbReference type="ARBA" id="ARBA00048090"/>
    </source>
</evidence>
<keyword evidence="8" id="KW-0311">Gluconate utilization</keyword>
<sequence length="171" mass="18048">MGNDAPLVVVMGVCGSGKSTVGQELAERLAVPFADADEFHPPANIDKMAAGHALDDTDRAPWLAAIGIWLAEHHRAGAVVTCSALKHIYRDMLRAQAPGIFLVHLAGDPQVVTERVCARTDHFMPASLIDSQYATLEPLSADEHGITLDLALSVDDLVAAAHAAVQAPARS</sequence>
<dbReference type="AlphaFoldDB" id="K6VPF0"/>
<keyword evidence="5 10" id="KW-0547">Nucleotide-binding</keyword>
<keyword evidence="6 10" id="KW-0418">Kinase</keyword>
<dbReference type="InterPro" id="IPR006001">
    <property type="entry name" value="Therm_gnt_kin"/>
</dbReference>
<dbReference type="Gene3D" id="3.40.50.300">
    <property type="entry name" value="P-loop containing nucleotide triphosphate hydrolases"/>
    <property type="match status" value="1"/>
</dbReference>
<dbReference type="InterPro" id="IPR031322">
    <property type="entry name" value="Shikimate/glucono_kinase"/>
</dbReference>
<dbReference type="CDD" id="cd02021">
    <property type="entry name" value="GntK"/>
    <property type="match status" value="1"/>
</dbReference>
<organism evidence="11 12">
    <name type="scientific">Austwickia chelonae NBRC 105200</name>
    <dbReference type="NCBI Taxonomy" id="1184607"/>
    <lineage>
        <taxon>Bacteria</taxon>
        <taxon>Bacillati</taxon>
        <taxon>Actinomycetota</taxon>
        <taxon>Actinomycetes</taxon>
        <taxon>Micrococcales</taxon>
        <taxon>Dermatophilaceae</taxon>
        <taxon>Austwickia</taxon>
    </lineage>
</organism>
<dbReference type="EC" id="2.7.1.12" evidence="3 10"/>
<evidence type="ECO:0000313" key="12">
    <source>
        <dbReference type="Proteomes" id="UP000008495"/>
    </source>
</evidence>
<comment type="caution">
    <text evidence="11">The sequence shown here is derived from an EMBL/GenBank/DDBJ whole genome shotgun (WGS) entry which is preliminary data.</text>
</comment>
<dbReference type="SUPFAM" id="SSF52540">
    <property type="entry name" value="P-loop containing nucleoside triphosphate hydrolases"/>
    <property type="match status" value="1"/>
</dbReference>
<comment type="similarity">
    <text evidence="2 10">Belongs to the gluconokinase GntK/GntV family.</text>
</comment>
<dbReference type="Proteomes" id="UP000008495">
    <property type="component" value="Unassembled WGS sequence"/>
</dbReference>
<evidence type="ECO:0000256" key="10">
    <source>
        <dbReference type="RuleBase" id="RU363066"/>
    </source>
</evidence>
<dbReference type="Pfam" id="PF01202">
    <property type="entry name" value="SKI"/>
    <property type="match status" value="1"/>
</dbReference>
<evidence type="ECO:0000313" key="11">
    <source>
        <dbReference type="EMBL" id="GAB78589.1"/>
    </source>
</evidence>
<evidence type="ECO:0000256" key="4">
    <source>
        <dbReference type="ARBA" id="ARBA00022679"/>
    </source>
</evidence>
<gene>
    <name evidence="11" type="ORF">AUCHE_16_00040</name>
</gene>
<name>K6VPF0_9MICO</name>
<dbReference type="GO" id="GO:0005737">
    <property type="term" value="C:cytoplasm"/>
    <property type="evidence" value="ECO:0007669"/>
    <property type="project" value="TreeGrafter"/>
</dbReference>
<evidence type="ECO:0000256" key="1">
    <source>
        <dbReference type="ARBA" id="ARBA00004761"/>
    </source>
</evidence>
<evidence type="ECO:0000256" key="3">
    <source>
        <dbReference type="ARBA" id="ARBA00012054"/>
    </source>
</evidence>
<dbReference type="NCBIfam" id="TIGR01313">
    <property type="entry name" value="therm_gnt_kin"/>
    <property type="match status" value="1"/>
</dbReference>
<proteinExistence type="inferred from homology"/>
<dbReference type="GO" id="GO:0019521">
    <property type="term" value="P:D-gluconate metabolic process"/>
    <property type="evidence" value="ECO:0007669"/>
    <property type="project" value="UniProtKB-KW"/>
</dbReference>
<dbReference type="RefSeq" id="WP_006503345.1">
    <property type="nucleotide sequence ID" value="NZ_BAGZ01000016.1"/>
</dbReference>
<keyword evidence="7 10" id="KW-0067">ATP-binding</keyword>
<keyword evidence="12" id="KW-1185">Reference proteome</keyword>
<evidence type="ECO:0000256" key="2">
    <source>
        <dbReference type="ARBA" id="ARBA00008420"/>
    </source>
</evidence>
<evidence type="ECO:0000256" key="5">
    <source>
        <dbReference type="ARBA" id="ARBA00022741"/>
    </source>
</evidence>
<comment type="pathway">
    <text evidence="1">Carbohydrate acid metabolism.</text>
</comment>
<dbReference type="eggNOG" id="COG3265">
    <property type="taxonomic scope" value="Bacteria"/>
</dbReference>
<accession>K6VPF0</accession>
<dbReference type="InterPro" id="IPR027417">
    <property type="entry name" value="P-loop_NTPase"/>
</dbReference>
<dbReference type="PANTHER" id="PTHR43442">
    <property type="entry name" value="GLUCONOKINASE-RELATED"/>
    <property type="match status" value="1"/>
</dbReference>
<protein>
    <recommendedName>
        <fullName evidence="3 10">Gluconokinase</fullName>
        <ecNumber evidence="3 10">2.7.1.12</ecNumber>
    </recommendedName>
</protein>
<reference evidence="11 12" key="1">
    <citation type="submission" date="2012-08" db="EMBL/GenBank/DDBJ databases">
        <title>Whole genome shotgun sequence of Austwickia chelonae NBRC 105200.</title>
        <authorList>
            <person name="Yoshida I."/>
            <person name="Hosoyama A."/>
            <person name="Tsuchikane K."/>
            <person name="Katsumata H."/>
            <person name="Ando Y."/>
            <person name="Ohji S."/>
            <person name="Hamada M."/>
            <person name="Tamura T."/>
            <person name="Yamazoe A."/>
            <person name="Yamazaki S."/>
            <person name="Fujita N."/>
        </authorList>
    </citation>
    <scope>NUCLEOTIDE SEQUENCE [LARGE SCALE GENOMIC DNA]</scope>
    <source>
        <strain evidence="11 12">NBRC 105200</strain>
    </source>
</reference>
<evidence type="ECO:0000256" key="8">
    <source>
        <dbReference type="ARBA" id="ARBA00023064"/>
    </source>
</evidence>
<comment type="catalytic activity">
    <reaction evidence="9 10">
        <text>D-gluconate + ATP = 6-phospho-D-gluconate + ADP + H(+)</text>
        <dbReference type="Rhea" id="RHEA:19433"/>
        <dbReference type="ChEBI" id="CHEBI:15378"/>
        <dbReference type="ChEBI" id="CHEBI:18391"/>
        <dbReference type="ChEBI" id="CHEBI:30616"/>
        <dbReference type="ChEBI" id="CHEBI:58759"/>
        <dbReference type="ChEBI" id="CHEBI:456216"/>
        <dbReference type="EC" id="2.7.1.12"/>
    </reaction>
</comment>
<dbReference type="GO" id="GO:0046316">
    <property type="term" value="F:gluconokinase activity"/>
    <property type="evidence" value="ECO:0007669"/>
    <property type="project" value="UniProtKB-EC"/>
</dbReference>
<keyword evidence="4 10" id="KW-0808">Transferase</keyword>
<evidence type="ECO:0000256" key="7">
    <source>
        <dbReference type="ARBA" id="ARBA00022840"/>
    </source>
</evidence>
<evidence type="ECO:0000256" key="6">
    <source>
        <dbReference type="ARBA" id="ARBA00022777"/>
    </source>
</evidence>